<evidence type="ECO:0000313" key="3">
    <source>
        <dbReference type="EMBL" id="MDY7230461.1"/>
    </source>
</evidence>
<accession>A0ABU5HB24</accession>
<name>A0ABU5HB24_9BACT</name>
<dbReference type="InterPro" id="IPR006827">
    <property type="entry name" value="Lant_deHydtase_N"/>
</dbReference>
<gene>
    <name evidence="3" type="ORF">SYV04_28960</name>
</gene>
<dbReference type="RefSeq" id="WP_321549183.1">
    <property type="nucleotide sequence ID" value="NZ_JAXIVS010000011.1"/>
</dbReference>
<dbReference type="EMBL" id="JAXIVS010000011">
    <property type="protein sequence ID" value="MDY7230461.1"/>
    <property type="molecule type" value="Genomic_DNA"/>
</dbReference>
<proteinExistence type="predicted"/>
<evidence type="ECO:0000313" key="4">
    <source>
        <dbReference type="Proteomes" id="UP001291309"/>
    </source>
</evidence>
<dbReference type="InterPro" id="IPR023809">
    <property type="entry name" value="Thiopep_bacteriocin_synth_dom"/>
</dbReference>
<feature type="domain" description="Thiopeptide-type bacteriocin biosynthesis" evidence="2">
    <location>
        <begin position="804"/>
        <end position="1076"/>
    </location>
</feature>
<evidence type="ECO:0000259" key="2">
    <source>
        <dbReference type="Pfam" id="PF14028"/>
    </source>
</evidence>
<sequence>MSHSDSDKPPSGAATPGALVSEFFVFRTPVLAFDEFQRWGEGLEAPSTTGELTRLEFALEADRQRLRSRLRQLLARPELDEAIFVASPSLYAQLGDWRDNPGSERGTKVERALVRYFSRMMGRPTPFGLFAGMSVGVIGAETRLSMVGRDGYRRKVRLDTDHAMALADTLAQDARLQAVLRYHPNTTVSSHSADRLQYIEARCTGVAWTHREVGIRSTPPLRTVLARAARGASRAALAAALEQEHEVEQGEAEAYVDELIRRQVLQSELALSATGTEPLDHLIGRLEALSKEHEALPRLVRVRQMLSELNASGPGASSERYQAIAASLLELPGDPGQAQTLQVDMHKPGAGATLGRQVLDEMSRGVHLLYRISRSAQTDGLGGLRAEFVRRYGDRAVPLMEALDEDGGFGIDSAQHLRHDAAQLLADLPFPESKPDELVPANQREAVLLRKFESARVSGARQIEFTEADLAALETPGRLPLPDAFSVHAALAARSQEALAQGDFQLLIESVYGPSGATLLGRFCHADPELTQHVERHLRSEEALRPDAVFAEIAFLGDSRVGNVVLRPTLRSHEIPYLSRSGVPEERQISVGELWLSVEQGRFVLRSERLGREVIPRLTCAHNFRDQRLFRLYRFLGMLQEQAQASNLRWNWGALRHAAFLPRVVSGRLVLSRARWILQPEEWRPIFEARGAVRYERLQRLRAGLGMPRYVTFSEGTDFFPVDLDNALCVENAVQLLGDVQRAAFFEMFPDPEHLCVVGPEGRFVHELLVPFVRQRSPSVPLAPRPSGARVSPSSRTFAPGSEWLFAKLYTGRSSADDVLRKVVAPIARGALASGAADQWFFIRYADPDWHVRLRLHGSPRRLAFEVLPALHDALAPLIEAGTLHRVQLDTYEREVERYGGLEGTLLAESLFHADSEAVVAVLEAMPGELGLRVRWQLALYGIHRLLLDLELDSQERHAVVRTAREQLGALFKLPPEFEHRLGMRYRRERRTIEELLAPSGGPPALLRGGMEFLDRRGAQIAPIVSRLRERARSGHLSVSLEELTSSYMHMFTNRLLRAHAREQELVLYDFLSRFYDSQSARSRPRG</sequence>
<comment type="caution">
    <text evidence="3">The sequence shown here is derived from an EMBL/GenBank/DDBJ whole genome shotgun (WGS) entry which is preliminary data.</text>
</comment>
<organism evidence="3 4">
    <name type="scientific">Hyalangium rubrum</name>
    <dbReference type="NCBI Taxonomy" id="3103134"/>
    <lineage>
        <taxon>Bacteria</taxon>
        <taxon>Pseudomonadati</taxon>
        <taxon>Myxococcota</taxon>
        <taxon>Myxococcia</taxon>
        <taxon>Myxococcales</taxon>
        <taxon>Cystobacterineae</taxon>
        <taxon>Archangiaceae</taxon>
        <taxon>Hyalangium</taxon>
    </lineage>
</organism>
<feature type="domain" description="Lantibiotic dehydratase N-terminal" evidence="1">
    <location>
        <begin position="75"/>
        <end position="731"/>
    </location>
</feature>
<dbReference type="NCBIfam" id="TIGR03891">
    <property type="entry name" value="thiopep_ocin"/>
    <property type="match status" value="1"/>
</dbReference>
<keyword evidence="4" id="KW-1185">Reference proteome</keyword>
<dbReference type="Pfam" id="PF14028">
    <property type="entry name" value="Lant_dehydr_C"/>
    <property type="match status" value="1"/>
</dbReference>
<evidence type="ECO:0000259" key="1">
    <source>
        <dbReference type="Pfam" id="PF04738"/>
    </source>
</evidence>
<dbReference type="Proteomes" id="UP001291309">
    <property type="component" value="Unassembled WGS sequence"/>
</dbReference>
<protein>
    <submittedName>
        <fullName evidence="3">Lantibiotic dehydratase</fullName>
    </submittedName>
</protein>
<dbReference type="Pfam" id="PF04738">
    <property type="entry name" value="Lant_dehydr_N"/>
    <property type="match status" value="1"/>
</dbReference>
<reference evidence="3 4" key="1">
    <citation type="submission" date="2023-12" db="EMBL/GenBank/DDBJ databases">
        <title>the genome sequence of Hyalangium sp. s54d21.</title>
        <authorList>
            <person name="Zhang X."/>
        </authorList>
    </citation>
    <scope>NUCLEOTIDE SEQUENCE [LARGE SCALE GENOMIC DNA]</scope>
    <source>
        <strain evidence="4">s54d21</strain>
    </source>
</reference>